<feature type="compositionally biased region" description="Basic and acidic residues" evidence="1">
    <location>
        <begin position="408"/>
        <end position="417"/>
    </location>
</feature>
<dbReference type="VEuPathDB" id="FungiDB:PDIP_76230"/>
<dbReference type="Proteomes" id="UP000595662">
    <property type="component" value="Chromosome 1"/>
</dbReference>
<feature type="compositionally biased region" description="Low complexity" evidence="1">
    <location>
        <begin position="440"/>
        <end position="458"/>
    </location>
</feature>
<dbReference type="GeneID" id="26235939"/>
<feature type="compositionally biased region" description="Polar residues" evidence="1">
    <location>
        <begin position="428"/>
        <end position="439"/>
    </location>
</feature>
<organism evidence="2 3">
    <name type="scientific">Penicillium digitatum</name>
    <name type="common">Green mold</name>
    <dbReference type="NCBI Taxonomy" id="36651"/>
    <lineage>
        <taxon>Eukaryota</taxon>
        <taxon>Fungi</taxon>
        <taxon>Dikarya</taxon>
        <taxon>Ascomycota</taxon>
        <taxon>Pezizomycotina</taxon>
        <taxon>Eurotiomycetes</taxon>
        <taxon>Eurotiomycetidae</taxon>
        <taxon>Eurotiales</taxon>
        <taxon>Aspergillaceae</taxon>
        <taxon>Penicillium</taxon>
    </lineage>
</organism>
<dbReference type="EMBL" id="CP060774">
    <property type="protein sequence ID" value="QQK40974.1"/>
    <property type="molecule type" value="Genomic_DNA"/>
</dbReference>
<accession>A0A7T6XH13</accession>
<feature type="region of interest" description="Disordered" evidence="1">
    <location>
        <begin position="106"/>
        <end position="129"/>
    </location>
</feature>
<reference evidence="2 3" key="1">
    <citation type="submission" date="2020-08" db="EMBL/GenBank/DDBJ databases">
        <title>The completed genome sequence of the pathogenic ascomycete fungus Penicillium digitatum.</title>
        <authorList>
            <person name="Wang M."/>
        </authorList>
    </citation>
    <scope>NUCLEOTIDE SEQUENCE [LARGE SCALE GENOMIC DNA]</scope>
    <source>
        <strain evidence="2 3">PdW03</strain>
    </source>
</reference>
<feature type="region of interest" description="Disordered" evidence="1">
    <location>
        <begin position="507"/>
        <end position="572"/>
    </location>
</feature>
<dbReference type="RefSeq" id="XP_065956007.1">
    <property type="nucleotide sequence ID" value="XM_066100607.1"/>
</dbReference>
<name>A0A7T6XH13_PENDI</name>
<proteinExistence type="predicted"/>
<protein>
    <submittedName>
        <fullName evidence="2">Cleavage and polyadenylation specificity factor 2, C-terminal</fullName>
    </submittedName>
</protein>
<evidence type="ECO:0000256" key="1">
    <source>
        <dbReference type="SAM" id="MobiDB-lite"/>
    </source>
</evidence>
<feature type="compositionally biased region" description="Basic and acidic residues" evidence="1">
    <location>
        <begin position="512"/>
        <end position="521"/>
    </location>
</feature>
<sequence>MAMGTRPKAQPLPAKPSKAEKASQAARIKKEKEEKKAKREAAKRLYDAKKAAAKAAKAAKIANAKIGKSTKRATAVKAIATNITKITKAAKKAKATKGRVSAATVKISTNQNEESEKDQYEPQAKRRKLETANHPTLYVKMGPPKEKRADLQFGEWEYMRKADVPEGLENEDNRPLPHIYIGGTAPQPRWVITQSESIKVPSNRHAFRRIGSSSDFGDLHWTFEEGNFKRWAGLEYPALYELAYLCLEYTLADTKIREQIYESLAQGPLPKAVTVGSKWHPALPPIPITRYFATGSSQQTSRKSSDAAFYFRDYERPLMAVRAHTDHMVQPYPHALDYNISNRPSLMEWPTASRSASLDPESERGSNQGSEEVQLVDSRRSSMTGESDLELNPEGIYSEPTTPTPLGNDEKIAHEEGSIFGDTDDVQVESSSAQGSREQSPNSLFSGSGSDSEVSTSSMASEPNKLNAADDLSAQSTNSLSPVSHDGLFSPGQIARYFKKKRRNFERLGGVELRETSERKRQAQLSPVLEALEDVQKEGELETRGVTESSKRMRTESPSTPSPPASRRKTAAESMMETLMSFARVGQGKRDENQEAAAEKISDKPPVALLKKTTTGNRLGARSQADAPSPEIPPNLQDGFLEQTKAYLKDPAQRARHFPDPLAVRRARVWAGEELVDHAIQPIVDATLPPWAERHRPFSQWRDPTEITPTPAARNKVSRTKRRSKGQDKAAVYLNDFAVEFWDVPTIWMDV</sequence>
<gene>
    <name evidence="2" type="ORF">Pdw03_3828</name>
</gene>
<feature type="region of interest" description="Disordered" evidence="1">
    <location>
        <begin position="1"/>
        <end position="42"/>
    </location>
</feature>
<feature type="compositionally biased region" description="Basic and acidic residues" evidence="1">
    <location>
        <begin position="28"/>
        <end position="42"/>
    </location>
</feature>
<evidence type="ECO:0000313" key="3">
    <source>
        <dbReference type="Proteomes" id="UP000595662"/>
    </source>
</evidence>
<feature type="region of interest" description="Disordered" evidence="1">
    <location>
        <begin position="351"/>
        <end position="491"/>
    </location>
</feature>
<feature type="compositionally biased region" description="Polar residues" evidence="1">
    <location>
        <begin position="473"/>
        <end position="482"/>
    </location>
</feature>
<dbReference type="AlphaFoldDB" id="A0A7T6XH13"/>
<evidence type="ECO:0000313" key="2">
    <source>
        <dbReference type="EMBL" id="QQK40974.1"/>
    </source>
</evidence>
<feature type="compositionally biased region" description="Basic and acidic residues" evidence="1">
    <location>
        <begin position="534"/>
        <end position="555"/>
    </location>
</feature>